<organism evidence="3 4">
    <name type="scientific">Dactylonectria estremocensis</name>
    <dbReference type="NCBI Taxonomy" id="1079267"/>
    <lineage>
        <taxon>Eukaryota</taxon>
        <taxon>Fungi</taxon>
        <taxon>Dikarya</taxon>
        <taxon>Ascomycota</taxon>
        <taxon>Pezizomycotina</taxon>
        <taxon>Sordariomycetes</taxon>
        <taxon>Hypocreomycetidae</taxon>
        <taxon>Hypocreales</taxon>
        <taxon>Nectriaceae</taxon>
        <taxon>Dactylonectria</taxon>
    </lineage>
</organism>
<proteinExistence type="predicted"/>
<dbReference type="AlphaFoldDB" id="A0A9P9J9H4"/>
<keyword evidence="2" id="KW-0732">Signal</keyword>
<evidence type="ECO:0000313" key="4">
    <source>
        <dbReference type="Proteomes" id="UP000717696"/>
    </source>
</evidence>
<dbReference type="Proteomes" id="UP000717696">
    <property type="component" value="Unassembled WGS sequence"/>
</dbReference>
<feature type="signal peptide" evidence="2">
    <location>
        <begin position="1"/>
        <end position="16"/>
    </location>
</feature>
<feature type="region of interest" description="Disordered" evidence="1">
    <location>
        <begin position="119"/>
        <end position="156"/>
    </location>
</feature>
<dbReference type="EMBL" id="JAGMUU010000007">
    <property type="protein sequence ID" value="KAH7149241.1"/>
    <property type="molecule type" value="Genomic_DNA"/>
</dbReference>
<protein>
    <submittedName>
        <fullName evidence="3">Uncharacterized protein</fullName>
    </submittedName>
</protein>
<accession>A0A9P9J9H4</accession>
<gene>
    <name evidence="3" type="ORF">B0J13DRAFT_300923</name>
</gene>
<evidence type="ECO:0000256" key="1">
    <source>
        <dbReference type="SAM" id="MobiDB-lite"/>
    </source>
</evidence>
<evidence type="ECO:0000313" key="3">
    <source>
        <dbReference type="EMBL" id="KAH7149241.1"/>
    </source>
</evidence>
<sequence length="184" mass="20504">MIDIGHLLTCLYLVNGLWLLDPPPPPRDILCIPHLVGMDRPQSQLSTSQPARAGPLDKRWSTRTHPAGAAVGGHCLAVALAVRADSAGFVQGGSQQSRSRVPRKRYMHTAPSCDTILSHDQETIDRRRRRSQHSDEMDGSEAGIRNYEENESRNDAMSVVPRCRLTSKTRSRWSAAMAQLREQQ</sequence>
<reference evidence="3" key="1">
    <citation type="journal article" date="2021" name="Nat. Commun.">
        <title>Genetic determinants of endophytism in the Arabidopsis root mycobiome.</title>
        <authorList>
            <person name="Mesny F."/>
            <person name="Miyauchi S."/>
            <person name="Thiergart T."/>
            <person name="Pickel B."/>
            <person name="Atanasova L."/>
            <person name="Karlsson M."/>
            <person name="Huettel B."/>
            <person name="Barry K.W."/>
            <person name="Haridas S."/>
            <person name="Chen C."/>
            <person name="Bauer D."/>
            <person name="Andreopoulos W."/>
            <person name="Pangilinan J."/>
            <person name="LaButti K."/>
            <person name="Riley R."/>
            <person name="Lipzen A."/>
            <person name="Clum A."/>
            <person name="Drula E."/>
            <person name="Henrissat B."/>
            <person name="Kohler A."/>
            <person name="Grigoriev I.V."/>
            <person name="Martin F.M."/>
            <person name="Hacquard S."/>
        </authorList>
    </citation>
    <scope>NUCLEOTIDE SEQUENCE</scope>
    <source>
        <strain evidence="3">MPI-CAGE-AT-0021</strain>
    </source>
</reference>
<feature type="chain" id="PRO_5040376819" evidence="2">
    <location>
        <begin position="17"/>
        <end position="184"/>
    </location>
</feature>
<name>A0A9P9J9H4_9HYPO</name>
<keyword evidence="4" id="KW-1185">Reference proteome</keyword>
<evidence type="ECO:0000256" key="2">
    <source>
        <dbReference type="SAM" id="SignalP"/>
    </source>
</evidence>
<comment type="caution">
    <text evidence="3">The sequence shown here is derived from an EMBL/GenBank/DDBJ whole genome shotgun (WGS) entry which is preliminary data.</text>
</comment>